<protein>
    <recommendedName>
        <fullName evidence="6">Lysozyme</fullName>
    </recommendedName>
</protein>
<dbReference type="InterPro" id="IPR006637">
    <property type="entry name" value="ChW"/>
</dbReference>
<dbReference type="SMART" id="SM00728">
    <property type="entry name" value="ChW"/>
    <property type="match status" value="9"/>
</dbReference>
<dbReference type="InterPro" id="IPR002053">
    <property type="entry name" value="Glyco_hydro_25"/>
</dbReference>
<comment type="caution">
    <text evidence="4">The sequence shown here is derived from an EMBL/GenBank/DDBJ whole genome shotgun (WGS) entry which is preliminary data.</text>
</comment>
<dbReference type="PROSITE" id="PS51904">
    <property type="entry name" value="GLYCOSYL_HYDROL_F25_2"/>
    <property type="match status" value="1"/>
</dbReference>
<dbReference type="Pfam" id="PF07538">
    <property type="entry name" value="ChW"/>
    <property type="match status" value="9"/>
</dbReference>
<reference evidence="4 5" key="1">
    <citation type="journal article" date="2021" name="Sci. Rep.">
        <title>The distribution of antibiotic resistance genes in chicken gut microbiota commensals.</title>
        <authorList>
            <person name="Juricova H."/>
            <person name="Matiasovicova J."/>
            <person name="Kubasova T."/>
            <person name="Cejkova D."/>
            <person name="Rychlik I."/>
        </authorList>
    </citation>
    <scope>NUCLEOTIDE SEQUENCE [LARGE SCALE GENOMIC DNA]</scope>
    <source>
        <strain evidence="4 5">An770</strain>
    </source>
</reference>
<keyword evidence="3" id="KW-0732">Signal</keyword>
<evidence type="ECO:0000256" key="2">
    <source>
        <dbReference type="SAM" id="MobiDB-lite"/>
    </source>
</evidence>
<gene>
    <name evidence="4" type="ORF">H6A32_05615</name>
</gene>
<feature type="chain" id="PRO_5045520129" description="Lysozyme" evidence="3">
    <location>
        <begin position="25"/>
        <end position="859"/>
    </location>
</feature>
<feature type="compositionally biased region" description="Acidic residues" evidence="2">
    <location>
        <begin position="120"/>
        <end position="132"/>
    </location>
</feature>
<dbReference type="Proteomes" id="UP000775686">
    <property type="component" value="Unassembled WGS sequence"/>
</dbReference>
<dbReference type="RefSeq" id="WP_204863906.1">
    <property type="nucleotide sequence ID" value="NZ_JACJKH010000007.1"/>
</dbReference>
<dbReference type="InterPro" id="IPR017853">
    <property type="entry name" value="GH"/>
</dbReference>
<evidence type="ECO:0008006" key="6">
    <source>
        <dbReference type="Google" id="ProtNLM"/>
    </source>
</evidence>
<proteinExistence type="inferred from homology"/>
<evidence type="ECO:0000313" key="4">
    <source>
        <dbReference type="EMBL" id="MBM6743787.1"/>
    </source>
</evidence>
<evidence type="ECO:0000313" key="5">
    <source>
        <dbReference type="Proteomes" id="UP000775686"/>
    </source>
</evidence>
<dbReference type="Pfam" id="PF01183">
    <property type="entry name" value="Glyco_hydro_25"/>
    <property type="match status" value="1"/>
</dbReference>
<dbReference type="SUPFAM" id="SSF51445">
    <property type="entry name" value="(Trans)glycosidases"/>
    <property type="match status" value="1"/>
</dbReference>
<organism evidence="4 5">
    <name type="scientific">Drancourtella massiliensis</name>
    <dbReference type="NCBI Taxonomy" id="1632013"/>
    <lineage>
        <taxon>Bacteria</taxon>
        <taxon>Bacillati</taxon>
        <taxon>Bacillota</taxon>
        <taxon>Clostridia</taxon>
        <taxon>Eubacteriales</taxon>
        <taxon>Oscillospiraceae</taxon>
        <taxon>Drancourtella</taxon>
    </lineage>
</organism>
<comment type="similarity">
    <text evidence="1">Belongs to the glycosyl hydrolase 25 family.</text>
</comment>
<accession>A0ABS2EG18</accession>
<dbReference type="CDD" id="cd06414">
    <property type="entry name" value="GH25_LytC-like"/>
    <property type="match status" value="1"/>
</dbReference>
<feature type="region of interest" description="Disordered" evidence="2">
    <location>
        <begin position="41"/>
        <end position="136"/>
    </location>
</feature>
<name>A0ABS2EG18_9FIRM</name>
<feature type="signal peptide" evidence="3">
    <location>
        <begin position="1"/>
        <end position="24"/>
    </location>
</feature>
<dbReference type="PANTHER" id="PTHR34135">
    <property type="entry name" value="LYSOZYME"/>
    <property type="match status" value="1"/>
</dbReference>
<dbReference type="Gene3D" id="3.20.20.80">
    <property type="entry name" value="Glycosidases"/>
    <property type="match status" value="1"/>
</dbReference>
<keyword evidence="5" id="KW-1185">Reference proteome</keyword>
<feature type="compositionally biased region" description="Low complexity" evidence="2">
    <location>
        <begin position="84"/>
        <end position="119"/>
    </location>
</feature>
<dbReference type="EMBL" id="JACJKH010000007">
    <property type="protein sequence ID" value="MBM6743787.1"/>
    <property type="molecule type" value="Genomic_DNA"/>
</dbReference>
<evidence type="ECO:0000256" key="3">
    <source>
        <dbReference type="SAM" id="SignalP"/>
    </source>
</evidence>
<feature type="compositionally biased region" description="Polar residues" evidence="2">
    <location>
        <begin position="41"/>
        <end position="63"/>
    </location>
</feature>
<sequence>MHKLLGIGLSLCLVLGGAFGPALTGYAEDTARDEIVTLDTSEGTQTAQEETAQSEAQTAQNEETNTDVEENGGSGQEETGPDSAGEQETAQAAEETTGSESTETTVPEAVTEEAVTAETAESEAAEVQETEPEELKENSFRYQNGELIHQPQVYSRAAAYPYAWEKVNGKYMNSIGQVIEGATKKGIDVSHHQRVDWQKVKNDGIDFAIIRCGYGGNYTYQDDKQWLYNVSECERLGIPYGVYLYSYASTVADARSEAAHALRLLKGHNPTYGVYYDLEDDTTASASNTTIGQMAKTFCDQVSAAGYKVGIYANKNWWETRLTSSVFKNEKWLKWVAQYNTSCTYRGDYDIWQCSSEGSVNGIYNATGQAAVVDINFLMENSSLDENSVNVADRNLISGSAHVQDYGWMAAKKNGYQIGVTGESKRMEAFRISIGSGYGDLGIRYASFVEDKGWQNYVTGGQNGNAGQVSGTTGQNRAVQAVKIELTGTQAKNYDIYYRAHVQDYGWLGWAKNGAAAGTTGYEKRMEALQIAVVPKGSAAPGSTSNVYKEKAVTGGVGYETHMQTYGWRAMTLNGATGGVVGESKRMEAFKVDLLYPQYSGDVEYRSYVQNKGWLGWVKNGTMSGTSGQGLRMEAVQIRLTGEMAKKYDIYYRVHTQDFGWLGWAKNGAGAGSSGYSRRIEGIQIKLVAKGAAAPGSTSGAFKDRTTIQNVVYQAHMQDYGWYTTAFNGSTGGVTGVAKRMEALKISLENTAYTGGIQYRAHVQNIGWQSWKSNGAVSGTEGKKLRMEAVQIQLTGEMAKKYDIYYRVHVQDYGWLGWTKNGAKAGTEGLNRRMEGIQIQLVEKGKTGPTGGGTAFRTK</sequence>
<evidence type="ECO:0000256" key="1">
    <source>
        <dbReference type="ARBA" id="ARBA00010646"/>
    </source>
</evidence>
<dbReference type="PANTHER" id="PTHR34135:SF2">
    <property type="entry name" value="LYSOZYME"/>
    <property type="match status" value="1"/>
</dbReference>